<accession>A0ABS5DV66</accession>
<dbReference type="InterPro" id="IPR029045">
    <property type="entry name" value="ClpP/crotonase-like_dom_sf"/>
</dbReference>
<sequence length="378" mass="40149">MTISSLTPGLCSQGAVWVEQTGPVGVLTLNRPQALNALSLDMIRDITAALSHWQACPNTGVVVLQAASRPGKAPAFCAGGDIRFFHQAALAGDPRLEDFFTEEYALNHLIHGYAKPLVALMDGICMGGGMGISQGAALRVVTSASKLAMPETHIGLFPDVGGGWFLARCPGALGEYLALTGHVLQGAEALAATLADVELPADALPHVATVLAEVSAPPGTAAFGEAALQAVRKLALPRAAALLDSHRAAIDHHFSQPDVAAIIASLKADGSEWAQKTVEVLSHRSPLMMAVSLEQVRRARQMSLADDLRMERDMVRHCFHLRPGAASETVEGIRALAVDKDHAPRWNPASLAEVTPEMVQAFFQSPWPAWAHPLRHLV</sequence>
<evidence type="ECO:0000259" key="2">
    <source>
        <dbReference type="Pfam" id="PF16113"/>
    </source>
</evidence>
<evidence type="ECO:0000256" key="1">
    <source>
        <dbReference type="ARBA" id="ARBA00022801"/>
    </source>
</evidence>
<comment type="caution">
    <text evidence="3">The sequence shown here is derived from an EMBL/GenBank/DDBJ whole genome shotgun (WGS) entry which is preliminary data.</text>
</comment>
<dbReference type="InterPro" id="IPR032259">
    <property type="entry name" value="HIBYL-CoA-H"/>
</dbReference>
<dbReference type="CDD" id="cd06558">
    <property type="entry name" value="crotonase-like"/>
    <property type="match status" value="1"/>
</dbReference>
<proteinExistence type="predicted"/>
<name>A0ABS5DV66_9BURK</name>
<dbReference type="Proteomes" id="UP000672097">
    <property type="component" value="Unassembled WGS sequence"/>
</dbReference>
<dbReference type="EMBL" id="JAGQDG010000002">
    <property type="protein sequence ID" value="MBQ0934761.1"/>
    <property type="molecule type" value="Genomic_DNA"/>
</dbReference>
<dbReference type="RefSeq" id="WP_210807030.1">
    <property type="nucleotide sequence ID" value="NZ_JAGQDG010000002.1"/>
</dbReference>
<dbReference type="InterPro" id="IPR045004">
    <property type="entry name" value="ECH_dom"/>
</dbReference>
<keyword evidence="1" id="KW-0378">Hydrolase</keyword>
<gene>
    <name evidence="3" type="ORF">KAK11_05410</name>
</gene>
<dbReference type="PANTHER" id="PTHR43176:SF6">
    <property type="entry name" value="3-HYDROXYISOBUTYRYL-COA HYDROLASE"/>
    <property type="match status" value="1"/>
</dbReference>
<evidence type="ECO:0000313" key="3">
    <source>
        <dbReference type="EMBL" id="MBQ0934761.1"/>
    </source>
</evidence>
<dbReference type="Gene3D" id="3.90.226.10">
    <property type="entry name" value="2-enoyl-CoA Hydratase, Chain A, domain 1"/>
    <property type="match status" value="1"/>
</dbReference>
<dbReference type="SUPFAM" id="SSF52096">
    <property type="entry name" value="ClpP/crotonase"/>
    <property type="match status" value="1"/>
</dbReference>
<dbReference type="Pfam" id="PF16113">
    <property type="entry name" value="ECH_2"/>
    <property type="match status" value="1"/>
</dbReference>
<keyword evidence="4" id="KW-1185">Reference proteome</keyword>
<protein>
    <submittedName>
        <fullName evidence="3">Enoyl-CoA hydratase/isomerase family protein</fullName>
    </submittedName>
</protein>
<organism evidence="3 4">
    <name type="scientific">Ideonella paludis</name>
    <dbReference type="NCBI Taxonomy" id="1233411"/>
    <lineage>
        <taxon>Bacteria</taxon>
        <taxon>Pseudomonadati</taxon>
        <taxon>Pseudomonadota</taxon>
        <taxon>Betaproteobacteria</taxon>
        <taxon>Burkholderiales</taxon>
        <taxon>Sphaerotilaceae</taxon>
        <taxon>Ideonella</taxon>
    </lineage>
</organism>
<dbReference type="NCBIfam" id="NF004127">
    <property type="entry name" value="PRK05617.1"/>
    <property type="match status" value="1"/>
</dbReference>
<dbReference type="PANTHER" id="PTHR43176">
    <property type="entry name" value="3-HYDROXYISOBUTYRYL-COA HYDROLASE-RELATED"/>
    <property type="match status" value="1"/>
</dbReference>
<reference evidence="3 4" key="1">
    <citation type="submission" date="2021-04" db="EMBL/GenBank/DDBJ databases">
        <title>The genome sequence of type strain Ideonella paludis KCTC 32238.</title>
        <authorList>
            <person name="Liu Y."/>
        </authorList>
    </citation>
    <scope>NUCLEOTIDE SEQUENCE [LARGE SCALE GENOMIC DNA]</scope>
    <source>
        <strain evidence="3 4">KCTC 32238</strain>
    </source>
</reference>
<evidence type="ECO:0000313" key="4">
    <source>
        <dbReference type="Proteomes" id="UP000672097"/>
    </source>
</evidence>
<feature type="domain" description="Enoyl-CoA hydratase/isomerase" evidence="2">
    <location>
        <begin position="24"/>
        <end position="363"/>
    </location>
</feature>